<evidence type="ECO:0000256" key="1">
    <source>
        <dbReference type="SAM" id="MobiDB-lite"/>
    </source>
</evidence>
<name>A0A9Q1JGN3_9CARY</name>
<evidence type="ECO:0000313" key="2">
    <source>
        <dbReference type="EMBL" id="KAJ8419331.1"/>
    </source>
</evidence>
<sequence length="232" mass="24831">MIHLPVRFGDKIKSKGLEVDFLTVDVPVAYNVIAGWPTLHRVKTGLVASSPAASPSVEAGINSASSGSRPARTHPQSEDRPRNIGLLQTRWRGSARPYRGARGCQSGLADRLTPWLGPHQLRPSPADAAALSSQSHKPPGLPVRRWYRVTSPSSRQHSATAFIPRAKTSTIASSSSVTFGGSEGPVATESQDLTMSRTRESLTPESPLMKLADSRRASGGATGRWSHDSCSF</sequence>
<feature type="compositionally biased region" description="Low complexity" evidence="1">
    <location>
        <begin position="50"/>
        <end position="59"/>
    </location>
</feature>
<gene>
    <name evidence="2" type="ORF">Cgig2_015420</name>
</gene>
<proteinExistence type="predicted"/>
<protein>
    <submittedName>
        <fullName evidence="2">Uncharacterized protein</fullName>
    </submittedName>
</protein>
<feature type="region of interest" description="Disordered" evidence="1">
    <location>
        <begin position="122"/>
        <end position="144"/>
    </location>
</feature>
<comment type="caution">
    <text evidence="2">The sequence shown here is derived from an EMBL/GenBank/DDBJ whole genome shotgun (WGS) entry which is preliminary data.</text>
</comment>
<keyword evidence="3" id="KW-1185">Reference proteome</keyword>
<dbReference type="Proteomes" id="UP001153076">
    <property type="component" value="Unassembled WGS sequence"/>
</dbReference>
<feature type="region of interest" description="Disordered" evidence="1">
    <location>
        <begin position="50"/>
        <end position="82"/>
    </location>
</feature>
<feature type="region of interest" description="Disordered" evidence="1">
    <location>
        <begin position="174"/>
        <end position="232"/>
    </location>
</feature>
<dbReference type="OrthoDB" id="2919534at2759"/>
<dbReference type="AlphaFoldDB" id="A0A9Q1JGN3"/>
<accession>A0A9Q1JGN3</accession>
<organism evidence="2 3">
    <name type="scientific">Carnegiea gigantea</name>
    <dbReference type="NCBI Taxonomy" id="171969"/>
    <lineage>
        <taxon>Eukaryota</taxon>
        <taxon>Viridiplantae</taxon>
        <taxon>Streptophyta</taxon>
        <taxon>Embryophyta</taxon>
        <taxon>Tracheophyta</taxon>
        <taxon>Spermatophyta</taxon>
        <taxon>Magnoliopsida</taxon>
        <taxon>eudicotyledons</taxon>
        <taxon>Gunneridae</taxon>
        <taxon>Pentapetalae</taxon>
        <taxon>Caryophyllales</taxon>
        <taxon>Cactineae</taxon>
        <taxon>Cactaceae</taxon>
        <taxon>Cactoideae</taxon>
        <taxon>Echinocereeae</taxon>
        <taxon>Carnegiea</taxon>
    </lineage>
</organism>
<dbReference type="EMBL" id="JAKOGI010005447">
    <property type="protein sequence ID" value="KAJ8419331.1"/>
    <property type="molecule type" value="Genomic_DNA"/>
</dbReference>
<reference evidence="2" key="1">
    <citation type="submission" date="2022-04" db="EMBL/GenBank/DDBJ databases">
        <title>Carnegiea gigantea Genome sequencing and assembly v2.</title>
        <authorList>
            <person name="Copetti D."/>
            <person name="Sanderson M.J."/>
            <person name="Burquez A."/>
            <person name="Wojciechowski M.F."/>
        </authorList>
    </citation>
    <scope>NUCLEOTIDE SEQUENCE</scope>
    <source>
        <strain evidence="2">SGP5-SGP5p</strain>
        <tissue evidence="2">Aerial part</tissue>
    </source>
</reference>
<evidence type="ECO:0000313" key="3">
    <source>
        <dbReference type="Proteomes" id="UP001153076"/>
    </source>
</evidence>